<dbReference type="Proteomes" id="UP001454036">
    <property type="component" value="Unassembled WGS sequence"/>
</dbReference>
<accession>A0AAV3RHS5</accession>
<gene>
    <name evidence="2" type="ORF">LIER_43978</name>
</gene>
<evidence type="ECO:0000313" key="3">
    <source>
        <dbReference type="Proteomes" id="UP001454036"/>
    </source>
</evidence>
<keyword evidence="1" id="KW-1133">Transmembrane helix</keyword>
<evidence type="ECO:0000256" key="1">
    <source>
        <dbReference type="SAM" id="Phobius"/>
    </source>
</evidence>
<dbReference type="EMBL" id="BAABME010042687">
    <property type="protein sequence ID" value="GAA0174528.1"/>
    <property type="molecule type" value="Genomic_DNA"/>
</dbReference>
<keyword evidence="3" id="KW-1185">Reference proteome</keyword>
<protein>
    <submittedName>
        <fullName evidence="2">Uncharacterized protein</fullName>
    </submittedName>
</protein>
<reference evidence="2 3" key="1">
    <citation type="submission" date="2024-01" db="EMBL/GenBank/DDBJ databases">
        <title>The complete chloroplast genome sequence of Lithospermum erythrorhizon: insights into the phylogenetic relationship among Boraginaceae species and the maternal lineages of purple gromwells.</title>
        <authorList>
            <person name="Okada T."/>
            <person name="Watanabe K."/>
        </authorList>
    </citation>
    <scope>NUCLEOTIDE SEQUENCE [LARGE SCALE GENOMIC DNA]</scope>
</reference>
<proteinExistence type="predicted"/>
<feature type="transmembrane region" description="Helical" evidence="1">
    <location>
        <begin position="32"/>
        <end position="57"/>
    </location>
</feature>
<sequence>MSLVGAFLSITCSIRLPCFCFLKISGTYQRIGLELIFICCILLMGLFIMIVGTYVAVMDIMVNLSQIRITSLIVPIVFRLMCSKVNCVSHEELKNTLVKYVTHDDLKNVIAEVIRVLEYS</sequence>
<evidence type="ECO:0000313" key="2">
    <source>
        <dbReference type="EMBL" id="GAA0174528.1"/>
    </source>
</evidence>
<organism evidence="2 3">
    <name type="scientific">Lithospermum erythrorhizon</name>
    <name type="common">Purple gromwell</name>
    <name type="synonym">Lithospermum officinale var. erythrorhizon</name>
    <dbReference type="NCBI Taxonomy" id="34254"/>
    <lineage>
        <taxon>Eukaryota</taxon>
        <taxon>Viridiplantae</taxon>
        <taxon>Streptophyta</taxon>
        <taxon>Embryophyta</taxon>
        <taxon>Tracheophyta</taxon>
        <taxon>Spermatophyta</taxon>
        <taxon>Magnoliopsida</taxon>
        <taxon>eudicotyledons</taxon>
        <taxon>Gunneridae</taxon>
        <taxon>Pentapetalae</taxon>
        <taxon>asterids</taxon>
        <taxon>lamiids</taxon>
        <taxon>Boraginales</taxon>
        <taxon>Boraginaceae</taxon>
        <taxon>Boraginoideae</taxon>
        <taxon>Lithospermeae</taxon>
        <taxon>Lithospermum</taxon>
    </lineage>
</organism>
<comment type="caution">
    <text evidence="2">The sequence shown here is derived from an EMBL/GenBank/DDBJ whole genome shotgun (WGS) entry which is preliminary data.</text>
</comment>
<name>A0AAV3RHS5_LITER</name>
<keyword evidence="1" id="KW-0812">Transmembrane</keyword>
<keyword evidence="1" id="KW-0472">Membrane</keyword>
<dbReference type="AlphaFoldDB" id="A0AAV3RHS5"/>